<accession>A0ABX7YVC1</accession>
<dbReference type="RefSeq" id="WP_212595260.1">
    <property type="nucleotide sequence ID" value="NZ_CP073587.1"/>
</dbReference>
<feature type="domain" description="Amidohydrolase-related" evidence="2">
    <location>
        <begin position="3"/>
        <end position="332"/>
    </location>
</feature>
<keyword evidence="1" id="KW-0456">Lyase</keyword>
<dbReference type="Proteomes" id="UP000679575">
    <property type="component" value="Chromosome"/>
</dbReference>
<sequence length="336" mass="37677">MIIDCHGHYTTTPKAVGDYRQRQIAEVEADPLFSGEKGTIPISDDEIIDSIERNQLRLQRERGTDLTIFSPRASWMGHHIGNRYTSQYWTEHQNDLIRRVCDLFPKNFAPVAQLPQSPGVDPALSVAELARCVEQMGFIGCNLNPDPSGGHWHGPSLADRAFYPLYEKMCELDVPAMIHVSGSCNSCFHTTGSHYLGADTTGFQQLVMSDVFKDFPSLKIIIPHGGGAVPYHWGRFRGLMQDQGYAPLEQSALKNIYFDTCVYHQKGIDLLLDIIPIDNILFASEMIGAVRGVDPETGHFFDDTKRYIDNNSKLSAAQKQQIFEGNARRVFSRLAV</sequence>
<dbReference type="PANTHER" id="PTHR21240">
    <property type="entry name" value="2-AMINO-3-CARBOXYLMUCONATE-6-SEMIALDEHYDE DECARBOXYLASE"/>
    <property type="match status" value="1"/>
</dbReference>
<keyword evidence="4" id="KW-1185">Reference proteome</keyword>
<dbReference type="InterPro" id="IPR032466">
    <property type="entry name" value="Metal_Hydrolase"/>
</dbReference>
<name>A0ABX7YVC1_9GAMM</name>
<dbReference type="SUPFAM" id="SSF51556">
    <property type="entry name" value="Metallo-dependent hydrolases"/>
    <property type="match status" value="1"/>
</dbReference>
<evidence type="ECO:0000313" key="4">
    <source>
        <dbReference type="Proteomes" id="UP000679575"/>
    </source>
</evidence>
<evidence type="ECO:0000256" key="1">
    <source>
        <dbReference type="ARBA" id="ARBA00023239"/>
    </source>
</evidence>
<reference evidence="3 4" key="1">
    <citation type="submission" date="2021-04" db="EMBL/GenBank/DDBJ databases">
        <title>Novel species identification of genus Shewanella.</title>
        <authorList>
            <person name="Liu G."/>
        </authorList>
    </citation>
    <scope>NUCLEOTIDE SEQUENCE [LARGE SCALE GENOMIC DNA]</scope>
    <source>
        <strain evidence="3 4">FJAT-54481</strain>
    </source>
</reference>
<organism evidence="3 4">
    <name type="scientific">Shewanella yunxiaonensis</name>
    <dbReference type="NCBI Taxonomy" id="2829809"/>
    <lineage>
        <taxon>Bacteria</taxon>
        <taxon>Pseudomonadati</taxon>
        <taxon>Pseudomonadota</taxon>
        <taxon>Gammaproteobacteria</taxon>
        <taxon>Alteromonadales</taxon>
        <taxon>Shewanellaceae</taxon>
        <taxon>Shewanella</taxon>
    </lineage>
</organism>
<dbReference type="Gene3D" id="3.20.20.140">
    <property type="entry name" value="Metal-dependent hydrolases"/>
    <property type="match status" value="1"/>
</dbReference>
<gene>
    <name evidence="3" type="ORF">KDN34_01880</name>
</gene>
<dbReference type="PANTHER" id="PTHR21240:SF28">
    <property type="entry name" value="ISO-OROTATE DECARBOXYLASE (EUROFUNG)"/>
    <property type="match status" value="1"/>
</dbReference>
<protein>
    <submittedName>
        <fullName evidence="3">Amidohydrolase</fullName>
    </submittedName>
</protein>
<evidence type="ECO:0000259" key="2">
    <source>
        <dbReference type="Pfam" id="PF04909"/>
    </source>
</evidence>
<evidence type="ECO:0000313" key="3">
    <source>
        <dbReference type="EMBL" id="QUN06244.1"/>
    </source>
</evidence>
<dbReference type="EMBL" id="CP073587">
    <property type="protein sequence ID" value="QUN06244.1"/>
    <property type="molecule type" value="Genomic_DNA"/>
</dbReference>
<dbReference type="InterPro" id="IPR006680">
    <property type="entry name" value="Amidohydro-rel"/>
</dbReference>
<dbReference type="Pfam" id="PF04909">
    <property type="entry name" value="Amidohydro_2"/>
    <property type="match status" value="1"/>
</dbReference>
<proteinExistence type="predicted"/>
<dbReference type="InterPro" id="IPR032465">
    <property type="entry name" value="ACMSD"/>
</dbReference>